<evidence type="ECO:0000256" key="8">
    <source>
        <dbReference type="SAM" id="Phobius"/>
    </source>
</evidence>
<evidence type="ECO:0000256" key="1">
    <source>
        <dbReference type="ARBA" id="ARBA00004141"/>
    </source>
</evidence>
<gene>
    <name evidence="10" type="ORF">A2164_00550</name>
</gene>
<dbReference type="AlphaFoldDB" id="A0A1F5G2J7"/>
<comment type="similarity">
    <text evidence="2">Belongs to the SLC41A transporter family.</text>
</comment>
<evidence type="ECO:0000313" key="11">
    <source>
        <dbReference type="Proteomes" id="UP000176317"/>
    </source>
</evidence>
<keyword evidence="7 8" id="KW-0472">Membrane</keyword>
<dbReference type="GO" id="GO:0016020">
    <property type="term" value="C:membrane"/>
    <property type="evidence" value="ECO:0007669"/>
    <property type="project" value="UniProtKB-SubCell"/>
</dbReference>
<feature type="transmembrane region" description="Helical" evidence="8">
    <location>
        <begin position="25"/>
        <end position="42"/>
    </location>
</feature>
<dbReference type="Pfam" id="PF01769">
    <property type="entry name" value="MgtE"/>
    <property type="match status" value="1"/>
</dbReference>
<evidence type="ECO:0000256" key="3">
    <source>
        <dbReference type="ARBA" id="ARBA00022448"/>
    </source>
</evidence>
<feature type="transmembrane region" description="Helical" evidence="8">
    <location>
        <begin position="162"/>
        <end position="184"/>
    </location>
</feature>
<dbReference type="InterPro" id="IPR006667">
    <property type="entry name" value="SLC41_membr_dom"/>
</dbReference>
<keyword evidence="6 8" id="KW-1133">Transmembrane helix</keyword>
<name>A0A1F5G2J7_9BACT</name>
<keyword evidence="3" id="KW-0813">Transport</keyword>
<reference evidence="10 11" key="1">
    <citation type="journal article" date="2016" name="Nat. Commun.">
        <title>Thousands of microbial genomes shed light on interconnected biogeochemical processes in an aquifer system.</title>
        <authorList>
            <person name="Anantharaman K."/>
            <person name="Brown C.T."/>
            <person name="Hug L.A."/>
            <person name="Sharon I."/>
            <person name="Castelle C.J."/>
            <person name="Probst A.J."/>
            <person name="Thomas B.C."/>
            <person name="Singh A."/>
            <person name="Wilkins M.J."/>
            <person name="Karaoz U."/>
            <person name="Brodie E.L."/>
            <person name="Williams K.H."/>
            <person name="Hubbard S.S."/>
            <person name="Banfield J.F."/>
        </authorList>
    </citation>
    <scope>NUCLEOTIDE SEQUENCE [LARGE SCALE GENOMIC DNA]</scope>
</reference>
<accession>A0A1F5G2J7</accession>
<dbReference type="Gene3D" id="1.10.357.20">
    <property type="entry name" value="SLC41 divalent cation transporters, integral membrane domain"/>
    <property type="match status" value="1"/>
</dbReference>
<evidence type="ECO:0000256" key="6">
    <source>
        <dbReference type="ARBA" id="ARBA00022989"/>
    </source>
</evidence>
<evidence type="ECO:0000256" key="4">
    <source>
        <dbReference type="ARBA" id="ARBA00022692"/>
    </source>
</evidence>
<proteinExistence type="inferred from homology"/>
<keyword evidence="5" id="KW-0460">Magnesium</keyword>
<dbReference type="SUPFAM" id="SSF161093">
    <property type="entry name" value="MgtE membrane domain-like"/>
    <property type="match status" value="1"/>
</dbReference>
<dbReference type="Proteomes" id="UP000176317">
    <property type="component" value="Unassembled WGS sequence"/>
</dbReference>
<protein>
    <recommendedName>
        <fullName evidence="9">SLC41A/MgtE integral membrane domain-containing protein</fullName>
    </recommendedName>
</protein>
<dbReference type="InterPro" id="IPR036739">
    <property type="entry name" value="SLC41_membr_dom_sf"/>
</dbReference>
<feature type="transmembrane region" description="Helical" evidence="8">
    <location>
        <begin position="54"/>
        <end position="76"/>
    </location>
</feature>
<evidence type="ECO:0000313" key="10">
    <source>
        <dbReference type="EMBL" id="OGD86068.1"/>
    </source>
</evidence>
<dbReference type="GO" id="GO:0008324">
    <property type="term" value="F:monoatomic cation transmembrane transporter activity"/>
    <property type="evidence" value="ECO:0007669"/>
    <property type="project" value="InterPro"/>
</dbReference>
<evidence type="ECO:0000256" key="2">
    <source>
        <dbReference type="ARBA" id="ARBA00009749"/>
    </source>
</evidence>
<feature type="transmembrane region" description="Helical" evidence="8">
    <location>
        <begin position="97"/>
        <end position="117"/>
    </location>
</feature>
<evidence type="ECO:0000259" key="9">
    <source>
        <dbReference type="Pfam" id="PF01769"/>
    </source>
</evidence>
<keyword evidence="4 8" id="KW-0812">Transmembrane</keyword>
<evidence type="ECO:0000256" key="5">
    <source>
        <dbReference type="ARBA" id="ARBA00022842"/>
    </source>
</evidence>
<dbReference type="PANTHER" id="PTHR41394">
    <property type="entry name" value="MAGNESIUM TRANSPORTER MGTE"/>
    <property type="match status" value="1"/>
</dbReference>
<evidence type="ECO:0000256" key="7">
    <source>
        <dbReference type="ARBA" id="ARBA00023136"/>
    </source>
</evidence>
<sequence>MYHLKKQTIDDVMKIPLNKSIKHRLPWLFIGLTGGLFAAHIIDAFDKVLKQNLILAAFIPLIVYMSDAVGTQMEAFAIRDFAIHPQRKFFRYFLKHLLITFTIASILGLFLFLYSFIVYKNLLLGFVLAFSMSFSILSSVVTGLFLPLIFNKLHFDPANASGPIATIIQDILSVIIYFSIASYLL</sequence>
<dbReference type="PANTHER" id="PTHR41394:SF5">
    <property type="entry name" value="SLC41A_MGTE INTEGRAL MEMBRANE DOMAIN-CONTAINING PROTEIN"/>
    <property type="match status" value="1"/>
</dbReference>
<comment type="caution">
    <text evidence="10">The sequence shown here is derived from an EMBL/GenBank/DDBJ whole genome shotgun (WGS) entry which is preliminary data.</text>
</comment>
<comment type="subcellular location">
    <subcellularLocation>
        <location evidence="1">Membrane</location>
        <topology evidence="1">Multi-pass membrane protein</topology>
    </subcellularLocation>
</comment>
<feature type="domain" description="SLC41A/MgtE integral membrane" evidence="9">
    <location>
        <begin position="59"/>
        <end position="180"/>
    </location>
</feature>
<organism evidence="10 11">
    <name type="scientific">Candidatus Curtissbacteria bacterium RBG_13_35_7</name>
    <dbReference type="NCBI Taxonomy" id="1797705"/>
    <lineage>
        <taxon>Bacteria</taxon>
        <taxon>Candidatus Curtissiibacteriota</taxon>
    </lineage>
</organism>
<dbReference type="EMBL" id="MFAT01000046">
    <property type="protein sequence ID" value="OGD86068.1"/>
    <property type="molecule type" value="Genomic_DNA"/>
</dbReference>
<feature type="transmembrane region" description="Helical" evidence="8">
    <location>
        <begin position="123"/>
        <end position="150"/>
    </location>
</feature>